<dbReference type="Gene3D" id="1.10.238.10">
    <property type="entry name" value="EF-hand"/>
    <property type="match status" value="1"/>
</dbReference>
<keyword evidence="7" id="KW-0067">ATP-binding</keyword>
<evidence type="ECO:0000256" key="7">
    <source>
        <dbReference type="ARBA" id="ARBA00022840"/>
    </source>
</evidence>
<dbReference type="PANTHER" id="PTHR24349">
    <property type="entry name" value="SERINE/THREONINE-PROTEIN KINASE"/>
    <property type="match status" value="1"/>
</dbReference>
<dbReference type="SUPFAM" id="SSF56112">
    <property type="entry name" value="Protein kinase-like (PK-like)"/>
    <property type="match status" value="1"/>
</dbReference>
<protein>
    <recommendedName>
        <fullName evidence="8">EF-hand domain-containing protein</fullName>
    </recommendedName>
</protein>
<dbReference type="InterPro" id="IPR011009">
    <property type="entry name" value="Kinase-like_dom_sf"/>
</dbReference>
<evidence type="ECO:0000313" key="9">
    <source>
        <dbReference type="EMBL" id="KAF4373401.1"/>
    </source>
</evidence>
<keyword evidence="6" id="KW-0418">Kinase</keyword>
<keyword evidence="3" id="KW-0597">Phosphoprotein</keyword>
<dbReference type="InterPro" id="IPR050205">
    <property type="entry name" value="CDPK_Ser/Thr_kinases"/>
</dbReference>
<evidence type="ECO:0000256" key="5">
    <source>
        <dbReference type="ARBA" id="ARBA00022741"/>
    </source>
</evidence>
<dbReference type="SMART" id="SM00054">
    <property type="entry name" value="EFh"/>
    <property type="match status" value="1"/>
</dbReference>
<dbReference type="EMBL" id="JAATIQ010000179">
    <property type="protein sequence ID" value="KAF4373401.1"/>
    <property type="molecule type" value="Genomic_DNA"/>
</dbReference>
<keyword evidence="4" id="KW-0808">Transferase</keyword>
<evidence type="ECO:0000259" key="8">
    <source>
        <dbReference type="PROSITE" id="PS50222"/>
    </source>
</evidence>
<dbReference type="SUPFAM" id="SSF47473">
    <property type="entry name" value="EF-hand"/>
    <property type="match status" value="1"/>
</dbReference>
<dbReference type="InterPro" id="IPR002048">
    <property type="entry name" value="EF_hand_dom"/>
</dbReference>
<organism evidence="9 10">
    <name type="scientific">Cannabis sativa</name>
    <name type="common">Hemp</name>
    <name type="synonym">Marijuana</name>
    <dbReference type="NCBI Taxonomy" id="3483"/>
    <lineage>
        <taxon>Eukaryota</taxon>
        <taxon>Viridiplantae</taxon>
        <taxon>Streptophyta</taxon>
        <taxon>Embryophyta</taxon>
        <taxon>Tracheophyta</taxon>
        <taxon>Spermatophyta</taxon>
        <taxon>Magnoliopsida</taxon>
        <taxon>eudicotyledons</taxon>
        <taxon>Gunneridae</taxon>
        <taxon>Pentapetalae</taxon>
        <taxon>rosids</taxon>
        <taxon>fabids</taxon>
        <taxon>Rosales</taxon>
        <taxon>Cannabaceae</taxon>
        <taxon>Cannabis</taxon>
    </lineage>
</organism>
<accession>A0A7J6FRP5</accession>
<feature type="domain" description="EF-hand" evidence="8">
    <location>
        <begin position="113"/>
        <end position="148"/>
    </location>
</feature>
<dbReference type="GO" id="GO:0005509">
    <property type="term" value="F:calcium ion binding"/>
    <property type="evidence" value="ECO:0007669"/>
    <property type="project" value="InterPro"/>
</dbReference>
<dbReference type="Pfam" id="PF00036">
    <property type="entry name" value="EF-hand_1"/>
    <property type="match status" value="1"/>
</dbReference>
<evidence type="ECO:0000256" key="1">
    <source>
        <dbReference type="ARBA" id="ARBA00005354"/>
    </source>
</evidence>
<dbReference type="AlphaFoldDB" id="A0A7J6FRP5"/>
<dbReference type="InterPro" id="IPR011992">
    <property type="entry name" value="EF-hand-dom_pair"/>
</dbReference>
<comment type="similarity">
    <text evidence="1">Belongs to the protein kinase superfamily. CAMK Ser/Thr protein kinase family. CaMK subfamily.</text>
</comment>
<evidence type="ECO:0000313" key="10">
    <source>
        <dbReference type="Proteomes" id="UP000583929"/>
    </source>
</evidence>
<comment type="caution">
    <text evidence="9">The sequence shown here is derived from an EMBL/GenBank/DDBJ whole genome shotgun (WGS) entry which is preliminary data.</text>
</comment>
<dbReference type="Proteomes" id="UP000583929">
    <property type="component" value="Unassembled WGS sequence"/>
</dbReference>
<sequence>MDQSELEQGIFEQPSISESAKDLVRRMLVRDTKKRLTAHEVLSKLMATWVQVGGVAPDKPLDSAILSRLKQFSTINKLKKIAIRVSIYQSTKLYNYSSLRCVHKVVVEILSEEEIAGLKEMFKMIGADNSGQITLEELKNGLEKVDANLKDSEISGLMQAPHT</sequence>
<dbReference type="PROSITE" id="PS50222">
    <property type="entry name" value="EF_HAND_2"/>
    <property type="match status" value="1"/>
</dbReference>
<keyword evidence="5" id="KW-0547">Nucleotide-binding</keyword>
<dbReference type="GO" id="GO:0004674">
    <property type="term" value="F:protein serine/threonine kinase activity"/>
    <property type="evidence" value="ECO:0007669"/>
    <property type="project" value="UniProtKB-KW"/>
</dbReference>
<evidence type="ECO:0000256" key="4">
    <source>
        <dbReference type="ARBA" id="ARBA00022679"/>
    </source>
</evidence>
<evidence type="ECO:0000256" key="2">
    <source>
        <dbReference type="ARBA" id="ARBA00022527"/>
    </source>
</evidence>
<name>A0A7J6FRP5_CANSA</name>
<dbReference type="Gene3D" id="1.10.510.10">
    <property type="entry name" value="Transferase(Phosphotransferase) domain 1"/>
    <property type="match status" value="1"/>
</dbReference>
<reference evidence="9 10" key="1">
    <citation type="journal article" date="2020" name="bioRxiv">
        <title>Sequence and annotation of 42 cannabis genomes reveals extensive copy number variation in cannabinoid synthesis and pathogen resistance genes.</title>
        <authorList>
            <person name="Mckernan K.J."/>
            <person name="Helbert Y."/>
            <person name="Kane L.T."/>
            <person name="Ebling H."/>
            <person name="Zhang L."/>
            <person name="Liu B."/>
            <person name="Eaton Z."/>
            <person name="Mclaughlin S."/>
            <person name="Kingan S."/>
            <person name="Baybayan P."/>
            <person name="Concepcion G."/>
            <person name="Jordan M."/>
            <person name="Riva A."/>
            <person name="Barbazuk W."/>
            <person name="Harkins T."/>
        </authorList>
    </citation>
    <scope>NUCLEOTIDE SEQUENCE [LARGE SCALE GENOMIC DNA]</scope>
    <source>
        <strain evidence="10">cv. Jamaican Lion 4</strain>
        <tissue evidence="9">Leaf</tissue>
    </source>
</reference>
<dbReference type="GO" id="GO:0005524">
    <property type="term" value="F:ATP binding"/>
    <property type="evidence" value="ECO:0007669"/>
    <property type="project" value="UniProtKB-KW"/>
</dbReference>
<gene>
    <name evidence="9" type="ORF">G4B88_011670</name>
</gene>
<keyword evidence="2" id="KW-0723">Serine/threonine-protein kinase</keyword>
<evidence type="ECO:0000256" key="3">
    <source>
        <dbReference type="ARBA" id="ARBA00022553"/>
    </source>
</evidence>
<keyword evidence="10" id="KW-1185">Reference proteome</keyword>
<evidence type="ECO:0000256" key="6">
    <source>
        <dbReference type="ARBA" id="ARBA00022777"/>
    </source>
</evidence>
<proteinExistence type="inferred from homology"/>